<evidence type="ECO:0000313" key="2">
    <source>
        <dbReference type="Proteomes" id="UP000006241"/>
    </source>
</evidence>
<dbReference type="AlphaFoldDB" id="C2G420"/>
<accession>C2G420</accession>
<protein>
    <recommendedName>
        <fullName evidence="3">Transposase DDE domain-containing protein</fullName>
    </recommendedName>
</protein>
<comment type="caution">
    <text evidence="1">The sequence shown here is derived from an EMBL/GenBank/DDBJ whole genome shotgun (WGS) entry which is preliminary data.</text>
</comment>
<gene>
    <name evidence="1" type="ORF">HMPREF0765_4326</name>
</gene>
<proteinExistence type="predicted"/>
<dbReference type="Proteomes" id="UP000006241">
    <property type="component" value="Unassembled WGS sequence"/>
</dbReference>
<dbReference type="EMBL" id="ACHB01000094">
    <property type="protein sequence ID" value="EEI90113.1"/>
    <property type="molecule type" value="Genomic_DNA"/>
</dbReference>
<organism evidence="1 2">
    <name type="scientific">Sphingobacterium spiritivorum ATCC 33300</name>
    <dbReference type="NCBI Taxonomy" id="525372"/>
    <lineage>
        <taxon>Bacteria</taxon>
        <taxon>Pseudomonadati</taxon>
        <taxon>Bacteroidota</taxon>
        <taxon>Sphingobacteriia</taxon>
        <taxon>Sphingobacteriales</taxon>
        <taxon>Sphingobacteriaceae</taxon>
        <taxon>Sphingobacterium</taxon>
    </lineage>
</organism>
<evidence type="ECO:0008006" key="3">
    <source>
        <dbReference type="Google" id="ProtNLM"/>
    </source>
</evidence>
<name>C2G420_SPHSI</name>
<sequence length="44" mass="5484">MRQTKKIPDSLRIRDFVYLMRIKYLKQTFDTAFPFLRKQFLLSE</sequence>
<reference evidence="1 2" key="1">
    <citation type="submission" date="2009-01" db="EMBL/GenBank/DDBJ databases">
        <authorList>
            <person name="Qin X."/>
            <person name="Bachman B."/>
            <person name="Battles P."/>
            <person name="Bell A."/>
            <person name="Bess C."/>
            <person name="Bickham C."/>
            <person name="Chaboub L."/>
            <person name="Chen D."/>
            <person name="Coyle M."/>
            <person name="Deiros D.R."/>
            <person name="Dinh H."/>
            <person name="Forbes L."/>
            <person name="Fowler G."/>
            <person name="Francisco L."/>
            <person name="Fu Q."/>
            <person name="Gubbala S."/>
            <person name="Hale W."/>
            <person name="Han Y."/>
            <person name="Hemphill L."/>
            <person name="Highlander S.K."/>
            <person name="Hirani K."/>
            <person name="Hogues M."/>
            <person name="Jackson L."/>
            <person name="Jakkamsetti A."/>
            <person name="Javaid M."/>
            <person name="Jiang H."/>
            <person name="Korchina V."/>
            <person name="Kovar C."/>
            <person name="Lara F."/>
            <person name="Lee S."/>
            <person name="Mata R."/>
            <person name="Mathew T."/>
            <person name="Moen C."/>
            <person name="Morales K."/>
            <person name="Munidasa M."/>
            <person name="Nazareth L."/>
            <person name="Ngo R."/>
            <person name="Nguyen L."/>
            <person name="Okwuonu G."/>
            <person name="Ongeri F."/>
            <person name="Patil S."/>
            <person name="Petrosino J."/>
            <person name="Pham C."/>
            <person name="Pham P."/>
            <person name="Pu L.-L."/>
            <person name="Puazo M."/>
            <person name="Raj R."/>
            <person name="Reid J."/>
            <person name="Rouhana J."/>
            <person name="Saada N."/>
            <person name="Shang Y."/>
            <person name="Simmons D."/>
            <person name="Thornton R."/>
            <person name="Warren J."/>
            <person name="Weissenberger G."/>
            <person name="Zhang J."/>
            <person name="Zhang L."/>
            <person name="Zhou C."/>
            <person name="Zhu D."/>
            <person name="Muzny D."/>
            <person name="Worley K."/>
            <person name="Gibbs R."/>
        </authorList>
    </citation>
    <scope>NUCLEOTIDE SEQUENCE [LARGE SCALE GENOMIC DNA]</scope>
    <source>
        <strain evidence="1 2">ATCC 33300</strain>
    </source>
</reference>
<evidence type="ECO:0000313" key="1">
    <source>
        <dbReference type="EMBL" id="EEI90113.1"/>
    </source>
</evidence>
<dbReference type="HOGENOM" id="CLU_3222217_0_0_10"/>